<accession>A0A138ZXE9</accession>
<evidence type="ECO:0000313" key="2">
    <source>
        <dbReference type="Proteomes" id="UP000070544"/>
    </source>
</evidence>
<reference evidence="1 2" key="1">
    <citation type="journal article" date="2015" name="Genome Biol. Evol.">
        <title>Phylogenomic analyses indicate that early fungi evolved digesting cell walls of algal ancestors of land plants.</title>
        <authorList>
            <person name="Chang Y."/>
            <person name="Wang S."/>
            <person name="Sekimoto S."/>
            <person name="Aerts A.L."/>
            <person name="Choi C."/>
            <person name="Clum A."/>
            <person name="LaButti K.M."/>
            <person name="Lindquist E.A."/>
            <person name="Yee Ngan C."/>
            <person name="Ohm R.A."/>
            <person name="Salamov A.A."/>
            <person name="Grigoriev I.V."/>
            <person name="Spatafora J.W."/>
            <person name="Berbee M.L."/>
        </authorList>
    </citation>
    <scope>NUCLEOTIDE SEQUENCE [LARGE SCALE GENOMIC DNA]</scope>
    <source>
        <strain evidence="1 2">JEL478</strain>
    </source>
</reference>
<dbReference type="Gene3D" id="3.10.180.10">
    <property type="entry name" value="2,3-Dihydroxybiphenyl 1,2-Dioxygenase, domain 1"/>
    <property type="match status" value="1"/>
</dbReference>
<organism evidence="1 2">
    <name type="scientific">Gonapodya prolifera (strain JEL478)</name>
    <name type="common">Monoblepharis prolifera</name>
    <dbReference type="NCBI Taxonomy" id="1344416"/>
    <lineage>
        <taxon>Eukaryota</taxon>
        <taxon>Fungi</taxon>
        <taxon>Fungi incertae sedis</taxon>
        <taxon>Chytridiomycota</taxon>
        <taxon>Chytridiomycota incertae sedis</taxon>
        <taxon>Monoblepharidomycetes</taxon>
        <taxon>Monoblepharidales</taxon>
        <taxon>Gonapodyaceae</taxon>
        <taxon>Gonapodya</taxon>
    </lineage>
</organism>
<evidence type="ECO:0000313" key="1">
    <source>
        <dbReference type="EMBL" id="KXS09159.1"/>
    </source>
</evidence>
<keyword evidence="2" id="KW-1185">Reference proteome</keyword>
<dbReference type="Proteomes" id="UP000070544">
    <property type="component" value="Unassembled WGS sequence"/>
</dbReference>
<dbReference type="EMBL" id="KQ965885">
    <property type="protein sequence ID" value="KXS09159.1"/>
    <property type="molecule type" value="Genomic_DNA"/>
</dbReference>
<dbReference type="SUPFAM" id="SSF54593">
    <property type="entry name" value="Glyoxalase/Bleomycin resistance protein/Dihydroxybiphenyl dioxygenase"/>
    <property type="match status" value="1"/>
</dbReference>
<dbReference type="AlphaFoldDB" id="A0A138ZXE9"/>
<dbReference type="OrthoDB" id="5371818at2759"/>
<name>A0A138ZXE9_GONPJ</name>
<dbReference type="InterPro" id="IPR029068">
    <property type="entry name" value="Glyas_Bleomycin-R_OHBP_Dase"/>
</dbReference>
<protein>
    <submittedName>
        <fullName evidence="1">Uncharacterized protein</fullName>
    </submittedName>
</protein>
<proteinExistence type="predicted"/>
<sequence>MAAKIVEKKSTIVPDQVHEPRPSSKVFKGADIIVMTYDSEHHRIAIAQVPPIFKRKAELQTGLMHFAFAHNTFEDLADAYEARRAKGIKPFCQVGPNFSQNPIGVDYDPEVFVRRVRAKLPPTELAPRRPMKRSIDDLPSHRGPPVAYRQDVVQFAL</sequence>
<gene>
    <name evidence="1" type="ORF">M427DRAFT_39477</name>
</gene>